<dbReference type="InterPro" id="IPR028082">
    <property type="entry name" value="Peripla_BP_I"/>
</dbReference>
<dbReference type="SMART" id="SM00354">
    <property type="entry name" value="HTH_LACI"/>
    <property type="match status" value="1"/>
</dbReference>
<dbReference type="AlphaFoldDB" id="A0A4U8Q2V0"/>
<comment type="caution">
    <text evidence="5">The sequence shown here is derived from an EMBL/GenBank/DDBJ whole genome shotgun (WGS) entry which is preliminary data.</text>
</comment>
<dbReference type="InterPro" id="IPR000843">
    <property type="entry name" value="HTH_LacI"/>
</dbReference>
<evidence type="ECO:0000256" key="1">
    <source>
        <dbReference type="ARBA" id="ARBA00023015"/>
    </source>
</evidence>
<evidence type="ECO:0000313" key="5">
    <source>
        <dbReference type="EMBL" id="TLC99081.1"/>
    </source>
</evidence>
<dbReference type="InterPro" id="IPR010982">
    <property type="entry name" value="Lambda_DNA-bd_dom_sf"/>
</dbReference>
<keyword evidence="2" id="KW-0238">DNA-binding</keyword>
<dbReference type="Gene3D" id="3.40.50.2300">
    <property type="match status" value="2"/>
</dbReference>
<keyword evidence="1" id="KW-0805">Transcription regulation</keyword>
<accession>A0A4U8Q2V0</accession>
<dbReference type="PANTHER" id="PTHR30146">
    <property type="entry name" value="LACI-RELATED TRANSCRIPTIONAL REPRESSOR"/>
    <property type="match status" value="1"/>
</dbReference>
<dbReference type="SUPFAM" id="SSF53822">
    <property type="entry name" value="Periplasmic binding protein-like I"/>
    <property type="match status" value="1"/>
</dbReference>
<dbReference type="Gene3D" id="1.10.260.40">
    <property type="entry name" value="lambda repressor-like DNA-binding domains"/>
    <property type="match status" value="1"/>
</dbReference>
<proteinExistence type="predicted"/>
<evidence type="ECO:0000259" key="4">
    <source>
        <dbReference type="PROSITE" id="PS50932"/>
    </source>
</evidence>
<gene>
    <name evidence="5" type="primary">exuR_5</name>
    <name evidence="5" type="ORF">DSM106044_04062</name>
</gene>
<dbReference type="CDD" id="cd01392">
    <property type="entry name" value="HTH_LacI"/>
    <property type="match status" value="1"/>
</dbReference>
<dbReference type="GO" id="GO:0003700">
    <property type="term" value="F:DNA-binding transcription factor activity"/>
    <property type="evidence" value="ECO:0007669"/>
    <property type="project" value="TreeGrafter"/>
</dbReference>
<dbReference type="InterPro" id="IPR025997">
    <property type="entry name" value="SBP_2_dom"/>
</dbReference>
<dbReference type="Pfam" id="PF13407">
    <property type="entry name" value="Peripla_BP_4"/>
    <property type="match status" value="1"/>
</dbReference>
<dbReference type="PROSITE" id="PS50932">
    <property type="entry name" value="HTH_LACI_2"/>
    <property type="match status" value="1"/>
</dbReference>
<dbReference type="SUPFAM" id="SSF47413">
    <property type="entry name" value="lambda repressor-like DNA-binding domains"/>
    <property type="match status" value="1"/>
</dbReference>
<dbReference type="Proteomes" id="UP000306509">
    <property type="component" value="Unassembled WGS sequence"/>
</dbReference>
<dbReference type="PROSITE" id="PS00356">
    <property type="entry name" value="HTH_LACI_1"/>
    <property type="match status" value="1"/>
</dbReference>
<keyword evidence="6" id="KW-1185">Reference proteome</keyword>
<dbReference type="RefSeq" id="WP_027296646.1">
    <property type="nucleotide sequence ID" value="NZ_CABMJZ010000069.1"/>
</dbReference>
<protein>
    <submittedName>
        <fullName evidence="5">Putative galacturonate locus repressor</fullName>
    </submittedName>
</protein>
<dbReference type="PANTHER" id="PTHR30146:SF144">
    <property type="entry name" value="LACI-FAMILY TRANSCRIPTION REGULATOR"/>
    <property type="match status" value="1"/>
</dbReference>
<dbReference type="GO" id="GO:0000976">
    <property type="term" value="F:transcription cis-regulatory region binding"/>
    <property type="evidence" value="ECO:0007669"/>
    <property type="project" value="TreeGrafter"/>
</dbReference>
<evidence type="ECO:0000256" key="2">
    <source>
        <dbReference type="ARBA" id="ARBA00023125"/>
    </source>
</evidence>
<evidence type="ECO:0000313" key="6">
    <source>
        <dbReference type="Proteomes" id="UP000306509"/>
    </source>
</evidence>
<dbReference type="OrthoDB" id="569491at2"/>
<evidence type="ECO:0000256" key="3">
    <source>
        <dbReference type="ARBA" id="ARBA00023163"/>
    </source>
</evidence>
<feature type="domain" description="HTH lacI-type" evidence="4">
    <location>
        <begin position="3"/>
        <end position="57"/>
    </location>
</feature>
<reference evidence="5 6" key="1">
    <citation type="journal article" date="2019" name="Anaerobe">
        <title>Detection of Robinsoniella peoriensis in multiple bone samples of a trauma patient.</title>
        <authorList>
            <person name="Schrottner P."/>
            <person name="Hartwich K."/>
            <person name="Bunk B."/>
            <person name="Schober I."/>
            <person name="Helbig S."/>
            <person name="Rudolph W.W."/>
            <person name="Gunzer F."/>
        </authorList>
    </citation>
    <scope>NUCLEOTIDE SEQUENCE [LARGE SCALE GENOMIC DNA]</scope>
    <source>
        <strain evidence="5 6">DSM 106044</strain>
    </source>
</reference>
<dbReference type="EMBL" id="QGQD01000077">
    <property type="protein sequence ID" value="TLC99081.1"/>
    <property type="molecule type" value="Genomic_DNA"/>
</dbReference>
<name>A0A4U8Q2V0_9FIRM</name>
<sequence>MAVTIKEIADLANVSRATVDKVIHHRPGVKKETEERILTILKELNYQPNLIGKALVNSKNPFKLGIILTPEYNTYIQYTLKGIRRAEKEFSHFGIDVTVKMLTSLEPVELMSILNEFQAMHISGLAILPMDDAQVKAKINQIAGEGTAVVTFNSRLRGIDEICFIGQDHYKGGRIAAGLMEKIVPEEGDIGVIISTKNLSCHQDRLSGFTTRIAESKIPLSIVDIQENQDRKEDAFRITLEYCNKYPNLKGIYLAGGGITGVASALSLSNNKSRIKLICHDLLPESSTLLKNGIVDFVLGQSAEEQGYQLIKVLFDFLVKEQTPKDQFYEIPVEIITGEMV</sequence>
<dbReference type="STRING" id="180332.GCA_000797495_01930"/>
<keyword evidence="3" id="KW-0804">Transcription</keyword>
<dbReference type="Pfam" id="PF00356">
    <property type="entry name" value="LacI"/>
    <property type="match status" value="1"/>
</dbReference>
<dbReference type="CDD" id="cd06307">
    <property type="entry name" value="PBP1_sugar_binding"/>
    <property type="match status" value="1"/>
</dbReference>
<organism evidence="5 6">
    <name type="scientific">Robinsoniella peoriensis</name>
    <dbReference type="NCBI Taxonomy" id="180332"/>
    <lineage>
        <taxon>Bacteria</taxon>
        <taxon>Bacillati</taxon>
        <taxon>Bacillota</taxon>
        <taxon>Clostridia</taxon>
        <taxon>Lachnospirales</taxon>
        <taxon>Lachnospiraceae</taxon>
        <taxon>Robinsoniella</taxon>
    </lineage>
</organism>